<evidence type="ECO:0000256" key="2">
    <source>
        <dbReference type="ARBA" id="ARBA00022748"/>
    </source>
</evidence>
<evidence type="ECO:0000313" key="5">
    <source>
        <dbReference type="EMBL" id="MBB5209719.1"/>
    </source>
</evidence>
<dbReference type="Gene3D" id="3.40.30.10">
    <property type="entry name" value="Glutaredoxin"/>
    <property type="match status" value="1"/>
</dbReference>
<evidence type="ECO:0000259" key="4">
    <source>
        <dbReference type="PROSITE" id="PS51352"/>
    </source>
</evidence>
<dbReference type="PANTHER" id="PTHR42852:SF13">
    <property type="entry name" value="PROTEIN DIPZ"/>
    <property type="match status" value="1"/>
</dbReference>
<keyword evidence="2" id="KW-0201">Cytochrome c-type biogenesis</keyword>
<gene>
    <name evidence="5" type="ORF">HNQ52_003291</name>
</gene>
<proteinExistence type="predicted"/>
<feature type="domain" description="Thioredoxin" evidence="4">
    <location>
        <begin position="62"/>
        <end position="200"/>
    </location>
</feature>
<keyword evidence="6" id="KW-1185">Reference proteome</keyword>
<dbReference type="CDD" id="cd02966">
    <property type="entry name" value="TlpA_like_family"/>
    <property type="match status" value="1"/>
</dbReference>
<name>A0A7W8D872_9GAMM</name>
<dbReference type="InterPro" id="IPR013740">
    <property type="entry name" value="Redoxin"/>
</dbReference>
<dbReference type="Pfam" id="PF08534">
    <property type="entry name" value="Redoxin"/>
    <property type="match status" value="1"/>
</dbReference>
<dbReference type="EMBL" id="JACHHP010000007">
    <property type="protein sequence ID" value="MBB5209719.1"/>
    <property type="molecule type" value="Genomic_DNA"/>
</dbReference>
<sequence>MNRGAQVALIVGLGVMGALAGVCASLFVVGPGPLLRTELGQRIVETVAGAGAPPLPAGVTVTPRGEVAPDFVFTARDGAQRRLSEFRGRPVLINYWASWCGPCVDEMPLLDAFAASQPPDGVQVLGVALDDPDSVAAFLAEAPVAFTILLDEPGPGDSSVRLGNRRSVLPFSVLLDADGRVMKTKLGAFDAERLEAWAAP</sequence>
<dbReference type="GO" id="GO:0030313">
    <property type="term" value="C:cell envelope"/>
    <property type="evidence" value="ECO:0007669"/>
    <property type="project" value="UniProtKB-SubCell"/>
</dbReference>
<dbReference type="GO" id="GO:0015036">
    <property type="term" value="F:disulfide oxidoreductase activity"/>
    <property type="evidence" value="ECO:0007669"/>
    <property type="project" value="UniProtKB-ARBA"/>
</dbReference>
<dbReference type="InterPro" id="IPR017937">
    <property type="entry name" value="Thioredoxin_CS"/>
</dbReference>
<dbReference type="GO" id="GO:0016853">
    <property type="term" value="F:isomerase activity"/>
    <property type="evidence" value="ECO:0007669"/>
    <property type="project" value="UniProtKB-KW"/>
</dbReference>
<dbReference type="Proteomes" id="UP000521199">
    <property type="component" value="Unassembled WGS sequence"/>
</dbReference>
<dbReference type="InterPro" id="IPR036249">
    <property type="entry name" value="Thioredoxin-like_sf"/>
</dbReference>
<organism evidence="5 6">
    <name type="scientific">Chiayiivirga flava</name>
    <dbReference type="NCBI Taxonomy" id="659595"/>
    <lineage>
        <taxon>Bacteria</taxon>
        <taxon>Pseudomonadati</taxon>
        <taxon>Pseudomonadota</taxon>
        <taxon>Gammaproteobacteria</taxon>
        <taxon>Lysobacterales</taxon>
        <taxon>Lysobacteraceae</taxon>
        <taxon>Chiayiivirga</taxon>
    </lineage>
</organism>
<dbReference type="InterPro" id="IPR050553">
    <property type="entry name" value="Thioredoxin_ResA/DsbE_sf"/>
</dbReference>
<dbReference type="AlphaFoldDB" id="A0A7W8D872"/>
<keyword evidence="5" id="KW-0413">Isomerase</keyword>
<accession>A0A7W8D872</accession>
<comment type="subcellular location">
    <subcellularLocation>
        <location evidence="1">Cell envelope</location>
    </subcellularLocation>
</comment>
<comment type="caution">
    <text evidence="5">The sequence shown here is derived from an EMBL/GenBank/DDBJ whole genome shotgun (WGS) entry which is preliminary data.</text>
</comment>
<dbReference type="PROSITE" id="PS00194">
    <property type="entry name" value="THIOREDOXIN_1"/>
    <property type="match status" value="1"/>
</dbReference>
<evidence type="ECO:0000256" key="3">
    <source>
        <dbReference type="ARBA" id="ARBA00023284"/>
    </source>
</evidence>
<dbReference type="InterPro" id="IPR013766">
    <property type="entry name" value="Thioredoxin_domain"/>
</dbReference>
<dbReference type="RefSeq" id="WP_343059404.1">
    <property type="nucleotide sequence ID" value="NZ_JACHHP010000007.1"/>
</dbReference>
<dbReference type="SUPFAM" id="SSF52833">
    <property type="entry name" value="Thioredoxin-like"/>
    <property type="match status" value="1"/>
</dbReference>
<evidence type="ECO:0000256" key="1">
    <source>
        <dbReference type="ARBA" id="ARBA00004196"/>
    </source>
</evidence>
<dbReference type="PANTHER" id="PTHR42852">
    <property type="entry name" value="THIOL:DISULFIDE INTERCHANGE PROTEIN DSBE"/>
    <property type="match status" value="1"/>
</dbReference>
<dbReference type="GO" id="GO:0017004">
    <property type="term" value="P:cytochrome complex assembly"/>
    <property type="evidence" value="ECO:0007669"/>
    <property type="project" value="UniProtKB-KW"/>
</dbReference>
<evidence type="ECO:0000313" key="6">
    <source>
        <dbReference type="Proteomes" id="UP000521199"/>
    </source>
</evidence>
<protein>
    <submittedName>
        <fullName evidence="5">Thiol-disulfide isomerase/thioredoxin</fullName>
    </submittedName>
</protein>
<keyword evidence="3" id="KW-0676">Redox-active center</keyword>
<reference evidence="5 6" key="1">
    <citation type="submission" date="2020-08" db="EMBL/GenBank/DDBJ databases">
        <title>Genomic Encyclopedia of Type Strains, Phase IV (KMG-IV): sequencing the most valuable type-strain genomes for metagenomic binning, comparative biology and taxonomic classification.</title>
        <authorList>
            <person name="Goeker M."/>
        </authorList>
    </citation>
    <scope>NUCLEOTIDE SEQUENCE [LARGE SCALE GENOMIC DNA]</scope>
    <source>
        <strain evidence="5 6">DSM 24163</strain>
    </source>
</reference>
<dbReference type="PROSITE" id="PS51352">
    <property type="entry name" value="THIOREDOXIN_2"/>
    <property type="match status" value="1"/>
</dbReference>